<keyword evidence="1" id="KW-0812">Transmembrane</keyword>
<dbReference type="EMBL" id="DRKP01000045">
    <property type="protein sequence ID" value="HEB95504.1"/>
    <property type="molecule type" value="Genomic_DNA"/>
</dbReference>
<feature type="transmembrane region" description="Helical" evidence="1">
    <location>
        <begin position="39"/>
        <end position="61"/>
    </location>
</feature>
<protein>
    <submittedName>
        <fullName evidence="2">MerC domain-containing protein</fullName>
    </submittedName>
</protein>
<keyword evidence="1" id="KW-1133">Transmembrane helix</keyword>
<accession>A0A831RMA0</accession>
<dbReference type="Proteomes" id="UP000886251">
    <property type="component" value="Unassembled WGS sequence"/>
</dbReference>
<gene>
    <name evidence="2" type="ORF">ENI96_03615</name>
</gene>
<reference evidence="2" key="1">
    <citation type="journal article" date="2020" name="mSystems">
        <title>Genome- and Community-Level Interaction Insights into Carbon Utilization and Element Cycling Functions of Hydrothermarchaeota in Hydrothermal Sediment.</title>
        <authorList>
            <person name="Zhou Z."/>
            <person name="Liu Y."/>
            <person name="Xu W."/>
            <person name="Pan J."/>
            <person name="Luo Z.H."/>
            <person name="Li M."/>
        </authorList>
    </citation>
    <scope>NUCLEOTIDE SEQUENCE [LARGE SCALE GENOMIC DNA]</scope>
    <source>
        <strain evidence="2">HyVt-443</strain>
    </source>
</reference>
<proteinExistence type="predicted"/>
<comment type="caution">
    <text evidence="2">The sequence shown here is derived from an EMBL/GenBank/DDBJ whole genome shotgun (WGS) entry which is preliminary data.</text>
</comment>
<sequence length="128" mass="13262">MNALMKQMAGLSSAGFAGACCLGVPAALGTLTALGLGFLIRDAFLIPVYALLLGFTLRMLHRTTRLHGRRTPFWTAVAGSVLAIGGLYLSPWVVAGGMVLVLAASIVDFVNGRKGPSCGCEPERQGGV</sequence>
<dbReference type="AlphaFoldDB" id="A0A831RMA0"/>
<dbReference type="PROSITE" id="PS51257">
    <property type="entry name" value="PROKAR_LIPOPROTEIN"/>
    <property type="match status" value="1"/>
</dbReference>
<evidence type="ECO:0000256" key="1">
    <source>
        <dbReference type="SAM" id="Phobius"/>
    </source>
</evidence>
<evidence type="ECO:0000313" key="2">
    <source>
        <dbReference type="EMBL" id="HEB95504.1"/>
    </source>
</evidence>
<keyword evidence="1" id="KW-0472">Membrane</keyword>
<feature type="transmembrane region" description="Helical" evidence="1">
    <location>
        <begin position="73"/>
        <end position="106"/>
    </location>
</feature>
<name>A0A831RMA0_9GAMM</name>
<dbReference type="Gene3D" id="1.10.287.910">
    <property type="entry name" value="bacterial mercury transporter, merf"/>
    <property type="match status" value="1"/>
</dbReference>
<organism evidence="2">
    <name type="scientific">Sedimenticola thiotaurini</name>
    <dbReference type="NCBI Taxonomy" id="1543721"/>
    <lineage>
        <taxon>Bacteria</taxon>
        <taxon>Pseudomonadati</taxon>
        <taxon>Pseudomonadota</taxon>
        <taxon>Gammaproteobacteria</taxon>
        <taxon>Chromatiales</taxon>
        <taxon>Sedimenticolaceae</taxon>
        <taxon>Sedimenticola</taxon>
    </lineage>
</organism>